<reference evidence="7" key="1">
    <citation type="submission" date="2020-11" db="EMBL/GenBank/DDBJ databases">
        <authorList>
            <person name="Tran Van P."/>
        </authorList>
    </citation>
    <scope>NUCLEOTIDE SEQUENCE</scope>
</reference>
<organism evidence="7">
    <name type="scientific">Timema californicum</name>
    <name type="common">California timema</name>
    <name type="synonym">Walking stick</name>
    <dbReference type="NCBI Taxonomy" id="61474"/>
    <lineage>
        <taxon>Eukaryota</taxon>
        <taxon>Metazoa</taxon>
        <taxon>Ecdysozoa</taxon>
        <taxon>Arthropoda</taxon>
        <taxon>Hexapoda</taxon>
        <taxon>Insecta</taxon>
        <taxon>Pterygota</taxon>
        <taxon>Neoptera</taxon>
        <taxon>Polyneoptera</taxon>
        <taxon>Phasmatodea</taxon>
        <taxon>Timematodea</taxon>
        <taxon>Timematoidea</taxon>
        <taxon>Timematidae</taxon>
        <taxon>Timema</taxon>
    </lineage>
</organism>
<dbReference type="SUPFAM" id="SSF52283">
    <property type="entry name" value="Formate/glycerate dehydrogenase catalytic domain-like"/>
    <property type="match status" value="1"/>
</dbReference>
<proteinExistence type="inferred from homology"/>
<keyword evidence="2" id="KW-0560">Oxidoreductase</keyword>
<evidence type="ECO:0000259" key="4">
    <source>
        <dbReference type="Pfam" id="PF00389"/>
    </source>
</evidence>
<evidence type="ECO:0000313" key="7">
    <source>
        <dbReference type="EMBL" id="CAD7569042.1"/>
    </source>
</evidence>
<dbReference type="Pfam" id="PF02826">
    <property type="entry name" value="2-Hacid_dh_C"/>
    <property type="match status" value="1"/>
</dbReference>
<dbReference type="InterPro" id="IPR036291">
    <property type="entry name" value="NAD(P)-bd_dom_sf"/>
</dbReference>
<dbReference type="InterPro" id="IPR006140">
    <property type="entry name" value="D-isomer_DH_NAD-bd"/>
</dbReference>
<gene>
    <name evidence="7" type="ORF">TCMB3V08_LOCUS1792</name>
</gene>
<protein>
    <submittedName>
        <fullName evidence="7">(California timema) hypothetical protein</fullName>
    </submittedName>
</protein>
<dbReference type="InterPro" id="IPR010106">
    <property type="entry name" value="RpnA"/>
</dbReference>
<dbReference type="GO" id="GO:0051287">
    <property type="term" value="F:NAD binding"/>
    <property type="evidence" value="ECO:0007669"/>
    <property type="project" value="InterPro"/>
</dbReference>
<dbReference type="PANTHER" id="PTHR43761">
    <property type="entry name" value="D-ISOMER SPECIFIC 2-HYDROXYACID DEHYDROGENASE FAMILY PROTEIN (AFU_ORTHOLOGUE AFUA_1G13630)"/>
    <property type="match status" value="1"/>
</dbReference>
<dbReference type="Pfam" id="PF04754">
    <property type="entry name" value="Transposase_31"/>
    <property type="match status" value="1"/>
</dbReference>
<name>A0A7R9IY73_TIMCA</name>
<dbReference type="Gene3D" id="3.40.50.720">
    <property type="entry name" value="NAD(P)-binding Rossmann-like Domain"/>
    <property type="match status" value="2"/>
</dbReference>
<dbReference type="InterPro" id="IPR006139">
    <property type="entry name" value="D-isomer_2_OHA_DH_cat_dom"/>
</dbReference>
<dbReference type="PROSITE" id="PS00670">
    <property type="entry name" value="D_2_HYDROXYACID_DH_2"/>
    <property type="match status" value="1"/>
</dbReference>
<dbReference type="InterPro" id="IPR029753">
    <property type="entry name" value="D-isomer_DH_CS"/>
</dbReference>
<sequence>MLDGDTLPVPLPTGQQQADWEIRAQTPADDIVSSLAGATVAITNKVPLRADTLQQLPELRFICVAATGYDCIDLDACSARGIVVSNVPGYSTQSVSEAVIAAIFALRRQLMAYASNTRIDWPQAKHFCVHHQPIGDIGGATLGIVGKGDIGQAVGRLAQALGMQVQYAERKGSERVRDGYVSFEQMLATSDIISLHCPLSDITRQMIDREALDKMKPQALLINTARGGLINEADLAAALKQGQIGGAALDVLSSEPPAPDNPLLADLPTLLLTPHIAWASRSGVENLVAGVMANIAAFIQGEPINEQKGFWPVKKKNSTHVPHDATFRQFLTQPDIARDFMELHLPPELRVRCDLSTLKLESGSFVEDDLRQYFSDVLYNKHMAFRLMRYAVAAMQRHLEAGHKRLPLVIPVLFYTGRRTPYPYSTRWLDEFDDPALADRLYSRSFPLVDVTLIPDDEIIQHRSMAALTLLQKHIRQRDLAEMMDRLVTILQAGYHSSSQVITLVHYIVQAGETSDAEAFVRELALRVPQHEDVLMTIAQQLEQIGLKRGIEKGRSEGIQIGFEKGEYEAKFKIARTMLHSGMDRNTVMQMTGLNEDDLAQISH</sequence>
<evidence type="ECO:0000259" key="6">
    <source>
        <dbReference type="Pfam" id="PF04754"/>
    </source>
</evidence>
<evidence type="ECO:0000256" key="2">
    <source>
        <dbReference type="ARBA" id="ARBA00023002"/>
    </source>
</evidence>
<dbReference type="CDD" id="cd12162">
    <property type="entry name" value="2-Hacid_dh_4"/>
    <property type="match status" value="1"/>
</dbReference>
<feature type="domain" description="Transposase (putative) YhgA-like" evidence="6">
    <location>
        <begin position="380"/>
        <end position="500"/>
    </location>
</feature>
<dbReference type="GO" id="GO:0016616">
    <property type="term" value="F:oxidoreductase activity, acting on the CH-OH group of donors, NAD or NADP as acceptor"/>
    <property type="evidence" value="ECO:0007669"/>
    <property type="project" value="InterPro"/>
</dbReference>
<dbReference type="SUPFAM" id="SSF51735">
    <property type="entry name" value="NAD(P)-binding Rossmann-fold domains"/>
    <property type="match status" value="1"/>
</dbReference>
<accession>A0A7R9IY73</accession>
<dbReference type="NCBIfam" id="TIGR01784">
    <property type="entry name" value="T_den_put_tspse"/>
    <property type="match status" value="1"/>
</dbReference>
<dbReference type="Pfam" id="PF00389">
    <property type="entry name" value="2-Hacid_dh"/>
    <property type="match status" value="1"/>
</dbReference>
<dbReference type="InterPro" id="IPR006842">
    <property type="entry name" value="Transposase_31"/>
</dbReference>
<evidence type="ECO:0000256" key="1">
    <source>
        <dbReference type="ARBA" id="ARBA00005854"/>
    </source>
</evidence>
<dbReference type="AlphaFoldDB" id="A0A7R9IY73"/>
<comment type="similarity">
    <text evidence="1">Belongs to the D-isomer specific 2-hydroxyacid dehydrogenase family.</text>
</comment>
<feature type="domain" description="D-isomer specific 2-hydroxyacid dehydrogenase catalytic" evidence="4">
    <location>
        <begin position="18"/>
        <end position="305"/>
    </location>
</feature>
<keyword evidence="3" id="KW-0520">NAD</keyword>
<evidence type="ECO:0000259" key="5">
    <source>
        <dbReference type="Pfam" id="PF02826"/>
    </source>
</evidence>
<dbReference type="InterPro" id="IPR050418">
    <property type="entry name" value="D-iso_2-hydroxyacid_DH_PdxB"/>
</dbReference>
<dbReference type="EMBL" id="OE179524">
    <property type="protein sequence ID" value="CAD7569042.1"/>
    <property type="molecule type" value="Genomic_DNA"/>
</dbReference>
<feature type="domain" description="D-isomer specific 2-hydroxyacid dehydrogenase NAD-binding" evidence="5">
    <location>
        <begin position="101"/>
        <end position="277"/>
    </location>
</feature>
<evidence type="ECO:0000256" key="3">
    <source>
        <dbReference type="ARBA" id="ARBA00023027"/>
    </source>
</evidence>
<dbReference type="PANTHER" id="PTHR43761:SF1">
    <property type="entry name" value="D-ISOMER SPECIFIC 2-HYDROXYACID DEHYDROGENASE CATALYTIC DOMAIN-CONTAINING PROTEIN-RELATED"/>
    <property type="match status" value="1"/>
</dbReference>